<dbReference type="STRING" id="1236989.JCM15548_1713"/>
<protein>
    <recommendedName>
        <fullName evidence="1">Polysaccharide lyase 14 domain-containing protein</fullName>
    </recommendedName>
</protein>
<evidence type="ECO:0000313" key="2">
    <source>
        <dbReference type="EMBL" id="GAO28597.1"/>
    </source>
</evidence>
<dbReference type="Pfam" id="PF21294">
    <property type="entry name" value="Polysacc_lyase_14"/>
    <property type="match status" value="1"/>
</dbReference>
<accession>A0A0E9LSP5</accession>
<evidence type="ECO:0000259" key="1">
    <source>
        <dbReference type="Pfam" id="PF21294"/>
    </source>
</evidence>
<comment type="caution">
    <text evidence="2">The sequence shown here is derived from an EMBL/GenBank/DDBJ whole genome shotgun (WGS) entry which is preliminary data.</text>
</comment>
<gene>
    <name evidence="2" type="ORF">JCM15548_1713</name>
</gene>
<proteinExistence type="predicted"/>
<dbReference type="RefSeq" id="WP_062122382.1">
    <property type="nucleotide sequence ID" value="NZ_BAZW01000003.1"/>
</dbReference>
<dbReference type="InterPro" id="IPR048958">
    <property type="entry name" value="Polysacc_lyase_14"/>
</dbReference>
<reference evidence="2 3" key="1">
    <citation type="journal article" date="2015" name="Microbes Environ.">
        <title>Distribution and evolution of nitrogen fixation genes in the phylum bacteroidetes.</title>
        <authorList>
            <person name="Inoue J."/>
            <person name="Oshima K."/>
            <person name="Suda W."/>
            <person name="Sakamoto M."/>
            <person name="Iino T."/>
            <person name="Noda S."/>
            <person name="Hongoh Y."/>
            <person name="Hattori M."/>
            <person name="Ohkuma M."/>
        </authorList>
    </citation>
    <scope>NUCLEOTIDE SEQUENCE [LARGE SCALE GENOMIC DNA]</scope>
    <source>
        <strain evidence="2">JCM 15548</strain>
    </source>
</reference>
<dbReference type="Gene3D" id="2.60.120.200">
    <property type="match status" value="1"/>
</dbReference>
<keyword evidence="3" id="KW-1185">Reference proteome</keyword>
<dbReference type="EMBL" id="BAZW01000003">
    <property type="protein sequence ID" value="GAO28597.1"/>
    <property type="molecule type" value="Genomic_DNA"/>
</dbReference>
<feature type="domain" description="Polysaccharide lyase 14" evidence="1">
    <location>
        <begin position="61"/>
        <end position="123"/>
    </location>
</feature>
<name>A0A0E9LSP5_9BACT</name>
<dbReference type="Proteomes" id="UP000032900">
    <property type="component" value="Unassembled WGS sequence"/>
</dbReference>
<organism evidence="2 3">
    <name type="scientific">Geofilum rubicundum JCM 15548</name>
    <dbReference type="NCBI Taxonomy" id="1236989"/>
    <lineage>
        <taxon>Bacteria</taxon>
        <taxon>Pseudomonadati</taxon>
        <taxon>Bacteroidota</taxon>
        <taxon>Bacteroidia</taxon>
        <taxon>Marinilabiliales</taxon>
        <taxon>Marinilabiliaceae</taxon>
        <taxon>Geofilum</taxon>
    </lineage>
</organism>
<dbReference type="OrthoDB" id="9774929at2"/>
<dbReference type="AlphaFoldDB" id="A0A0E9LSP5"/>
<evidence type="ECO:0000313" key="3">
    <source>
        <dbReference type="Proteomes" id="UP000032900"/>
    </source>
</evidence>
<sequence length="152" mass="16750">MKIQIVSDFDQCHAGLLKEAHLKKAFSAKGSRLILGRFAQFVLMLKKRVDQVSIFPFEGKNGIKIVFPKNKYGTFPGCSWKVPFERPVEQASLSYKVFVPADFDFVKGGKLPGLAGGSANSGGDIPNGWMDGVYDLCLKKKAPYVPIYTTQA</sequence>